<keyword evidence="1" id="KW-0732">Signal</keyword>
<dbReference type="PhylomeDB" id="D6WBB7"/>
<reference evidence="2 3" key="1">
    <citation type="journal article" date="2008" name="Nature">
        <title>The genome of the model beetle and pest Tribolium castaneum.</title>
        <authorList>
            <consortium name="Tribolium Genome Sequencing Consortium"/>
            <person name="Richards S."/>
            <person name="Gibbs R.A."/>
            <person name="Weinstock G.M."/>
            <person name="Brown S.J."/>
            <person name="Denell R."/>
            <person name="Beeman R.W."/>
            <person name="Gibbs R."/>
            <person name="Beeman R.W."/>
            <person name="Brown S.J."/>
            <person name="Bucher G."/>
            <person name="Friedrich M."/>
            <person name="Grimmelikhuijzen C.J."/>
            <person name="Klingler M."/>
            <person name="Lorenzen M."/>
            <person name="Richards S."/>
            <person name="Roth S."/>
            <person name="Schroder R."/>
            <person name="Tautz D."/>
            <person name="Zdobnov E.M."/>
            <person name="Muzny D."/>
            <person name="Gibbs R.A."/>
            <person name="Weinstock G.M."/>
            <person name="Attaway T."/>
            <person name="Bell S."/>
            <person name="Buhay C.J."/>
            <person name="Chandrabose M.N."/>
            <person name="Chavez D."/>
            <person name="Clerk-Blankenburg K.P."/>
            <person name="Cree A."/>
            <person name="Dao M."/>
            <person name="Davis C."/>
            <person name="Chacko J."/>
            <person name="Dinh H."/>
            <person name="Dugan-Rocha S."/>
            <person name="Fowler G."/>
            <person name="Garner T.T."/>
            <person name="Garnes J."/>
            <person name="Gnirke A."/>
            <person name="Hawes A."/>
            <person name="Hernandez J."/>
            <person name="Hines S."/>
            <person name="Holder M."/>
            <person name="Hume J."/>
            <person name="Jhangiani S.N."/>
            <person name="Joshi V."/>
            <person name="Khan Z.M."/>
            <person name="Jackson L."/>
            <person name="Kovar C."/>
            <person name="Kowis A."/>
            <person name="Lee S."/>
            <person name="Lewis L.R."/>
            <person name="Margolis J."/>
            <person name="Morgan M."/>
            <person name="Nazareth L.V."/>
            <person name="Nguyen N."/>
            <person name="Okwuonu G."/>
            <person name="Parker D."/>
            <person name="Richards S."/>
            <person name="Ruiz S.J."/>
            <person name="Santibanez J."/>
            <person name="Savard J."/>
            <person name="Scherer S.E."/>
            <person name="Schneider B."/>
            <person name="Sodergren E."/>
            <person name="Tautz D."/>
            <person name="Vattahil S."/>
            <person name="Villasana D."/>
            <person name="White C.S."/>
            <person name="Wright R."/>
            <person name="Park Y."/>
            <person name="Beeman R.W."/>
            <person name="Lord J."/>
            <person name="Oppert B."/>
            <person name="Lorenzen M."/>
            <person name="Brown S."/>
            <person name="Wang L."/>
            <person name="Savard J."/>
            <person name="Tautz D."/>
            <person name="Richards S."/>
            <person name="Weinstock G."/>
            <person name="Gibbs R.A."/>
            <person name="Liu Y."/>
            <person name="Worley K."/>
            <person name="Weinstock G."/>
            <person name="Elsik C.G."/>
            <person name="Reese J.T."/>
            <person name="Elhaik E."/>
            <person name="Landan G."/>
            <person name="Graur D."/>
            <person name="Arensburger P."/>
            <person name="Atkinson P."/>
            <person name="Beeman R.W."/>
            <person name="Beidler J."/>
            <person name="Brown S.J."/>
            <person name="Demuth J.P."/>
            <person name="Drury D.W."/>
            <person name="Du Y.Z."/>
            <person name="Fujiwara H."/>
            <person name="Lorenzen M."/>
            <person name="Maselli V."/>
            <person name="Osanai M."/>
            <person name="Park Y."/>
            <person name="Robertson H.M."/>
            <person name="Tu Z."/>
            <person name="Wang J.J."/>
            <person name="Wang S."/>
            <person name="Richards S."/>
            <person name="Song H."/>
            <person name="Zhang L."/>
            <person name="Sodergren E."/>
            <person name="Werner D."/>
            <person name="Stanke M."/>
            <person name="Morgenstern B."/>
            <person name="Solovyev V."/>
            <person name="Kosarev P."/>
            <person name="Brown G."/>
            <person name="Chen H.C."/>
            <person name="Ermolaeva O."/>
            <person name="Hlavina W."/>
            <person name="Kapustin Y."/>
            <person name="Kiryutin B."/>
            <person name="Kitts P."/>
            <person name="Maglott D."/>
            <person name="Pruitt K."/>
            <person name="Sapojnikov V."/>
            <person name="Souvorov A."/>
            <person name="Mackey A.J."/>
            <person name="Waterhouse R.M."/>
            <person name="Wyder S."/>
            <person name="Zdobnov E.M."/>
            <person name="Zdobnov E.M."/>
            <person name="Wyder S."/>
            <person name="Kriventseva E.V."/>
            <person name="Kadowaki T."/>
            <person name="Bork P."/>
            <person name="Aranda M."/>
            <person name="Bao R."/>
            <person name="Beermann A."/>
            <person name="Berns N."/>
            <person name="Bolognesi R."/>
            <person name="Bonneton F."/>
            <person name="Bopp D."/>
            <person name="Brown S.J."/>
            <person name="Bucher G."/>
            <person name="Butts T."/>
            <person name="Chaumot A."/>
            <person name="Denell R.E."/>
            <person name="Ferrier D.E."/>
            <person name="Friedrich M."/>
            <person name="Gordon C.M."/>
            <person name="Jindra M."/>
            <person name="Klingler M."/>
            <person name="Lan Q."/>
            <person name="Lattorff H.M."/>
            <person name="Laudet V."/>
            <person name="von Levetsow C."/>
            <person name="Liu Z."/>
            <person name="Lutz R."/>
            <person name="Lynch J.A."/>
            <person name="da Fonseca R.N."/>
            <person name="Posnien N."/>
            <person name="Reuter R."/>
            <person name="Roth S."/>
            <person name="Savard J."/>
            <person name="Schinko J.B."/>
            <person name="Schmitt C."/>
            <person name="Schoppmeier M."/>
            <person name="Schroder R."/>
            <person name="Shippy T.D."/>
            <person name="Simonnet F."/>
            <person name="Marques-Souza H."/>
            <person name="Tautz D."/>
            <person name="Tomoyasu Y."/>
            <person name="Trauner J."/>
            <person name="Van der Zee M."/>
            <person name="Vervoort M."/>
            <person name="Wittkopp N."/>
            <person name="Wimmer E.A."/>
            <person name="Yang X."/>
            <person name="Jones A.K."/>
            <person name="Sattelle D.B."/>
            <person name="Ebert P.R."/>
            <person name="Nelson D."/>
            <person name="Scott J.G."/>
            <person name="Beeman R.W."/>
            <person name="Muthukrishnan S."/>
            <person name="Kramer K.J."/>
            <person name="Arakane Y."/>
            <person name="Beeman R.W."/>
            <person name="Zhu Q."/>
            <person name="Hogenkamp D."/>
            <person name="Dixit R."/>
            <person name="Oppert B."/>
            <person name="Jiang H."/>
            <person name="Zou Z."/>
            <person name="Marshall J."/>
            <person name="Elpidina E."/>
            <person name="Vinokurov K."/>
            <person name="Oppert C."/>
            <person name="Zou Z."/>
            <person name="Evans J."/>
            <person name="Lu Z."/>
            <person name="Zhao P."/>
            <person name="Sumathipala N."/>
            <person name="Altincicek B."/>
            <person name="Vilcinskas A."/>
            <person name="Williams M."/>
            <person name="Hultmark D."/>
            <person name="Hetru C."/>
            <person name="Jiang H."/>
            <person name="Grimmelikhuijzen C.J."/>
            <person name="Hauser F."/>
            <person name="Cazzamali G."/>
            <person name="Williamson M."/>
            <person name="Park Y."/>
            <person name="Li B."/>
            <person name="Tanaka Y."/>
            <person name="Predel R."/>
            <person name="Neupert S."/>
            <person name="Schachtner J."/>
            <person name="Verleyen P."/>
            <person name="Raible F."/>
            <person name="Bork P."/>
            <person name="Friedrich M."/>
            <person name="Walden K.K."/>
            <person name="Robertson H.M."/>
            <person name="Angeli S."/>
            <person name="Foret S."/>
            <person name="Bucher G."/>
            <person name="Schuetz S."/>
            <person name="Maleszka R."/>
            <person name="Wimmer E.A."/>
            <person name="Beeman R.W."/>
            <person name="Lorenzen M."/>
            <person name="Tomoyasu Y."/>
            <person name="Miller S.C."/>
            <person name="Grossmann D."/>
            <person name="Bucher G."/>
        </authorList>
    </citation>
    <scope>NUCLEOTIDE SEQUENCE [LARGE SCALE GENOMIC DNA]</scope>
    <source>
        <strain evidence="2 3">Georgia GA2</strain>
    </source>
</reference>
<dbReference type="OrthoDB" id="6709420at2759"/>
<accession>D6WBB7</accession>
<dbReference type="AlphaFoldDB" id="D6WBB7"/>
<reference evidence="2 3" key="2">
    <citation type="journal article" date="2010" name="Nucleic Acids Res.">
        <title>BeetleBase in 2010: revisions to provide comprehensive genomic information for Tribolium castaneum.</title>
        <authorList>
            <person name="Kim H.S."/>
            <person name="Murphy T."/>
            <person name="Xia J."/>
            <person name="Caragea D."/>
            <person name="Park Y."/>
            <person name="Beeman R.W."/>
            <person name="Lorenzen M.D."/>
            <person name="Butcher S."/>
            <person name="Manak J.R."/>
            <person name="Brown S.J."/>
        </authorList>
    </citation>
    <scope>GENOME REANNOTATION</scope>
    <source>
        <strain evidence="2 3">Georgia GA2</strain>
    </source>
</reference>
<organism evidence="2 3">
    <name type="scientific">Tribolium castaneum</name>
    <name type="common">Red flour beetle</name>
    <dbReference type="NCBI Taxonomy" id="7070"/>
    <lineage>
        <taxon>Eukaryota</taxon>
        <taxon>Metazoa</taxon>
        <taxon>Ecdysozoa</taxon>
        <taxon>Arthropoda</taxon>
        <taxon>Hexapoda</taxon>
        <taxon>Insecta</taxon>
        <taxon>Pterygota</taxon>
        <taxon>Neoptera</taxon>
        <taxon>Endopterygota</taxon>
        <taxon>Coleoptera</taxon>
        <taxon>Polyphaga</taxon>
        <taxon>Cucujiformia</taxon>
        <taxon>Tenebrionidae</taxon>
        <taxon>Tenebrionidae incertae sedis</taxon>
        <taxon>Tribolium</taxon>
    </lineage>
</organism>
<feature type="chain" id="PRO_5003089178" description="Protein TsetseEP domain-containing protein" evidence="1">
    <location>
        <begin position="20"/>
        <end position="230"/>
    </location>
</feature>
<evidence type="ECO:0008006" key="4">
    <source>
        <dbReference type="Google" id="ProtNLM"/>
    </source>
</evidence>
<dbReference type="Proteomes" id="UP000007266">
    <property type="component" value="Linkage group 2"/>
</dbReference>
<gene>
    <name evidence="2" type="primary">AUGUSTUS-3.0.2_00293</name>
    <name evidence="2" type="ORF">TcasGA2_TC000293</name>
</gene>
<keyword evidence="3" id="KW-1185">Reference proteome</keyword>
<feature type="signal peptide" evidence="1">
    <location>
        <begin position="1"/>
        <end position="19"/>
    </location>
</feature>
<name>D6WBB7_TRICA</name>
<evidence type="ECO:0000256" key="1">
    <source>
        <dbReference type="SAM" id="SignalP"/>
    </source>
</evidence>
<evidence type="ECO:0000313" key="3">
    <source>
        <dbReference type="Proteomes" id="UP000007266"/>
    </source>
</evidence>
<dbReference type="KEGG" id="tca:107399243"/>
<evidence type="ECO:0000313" key="2">
    <source>
        <dbReference type="EMBL" id="EEZ97908.1"/>
    </source>
</evidence>
<dbReference type="EMBL" id="KQ971312">
    <property type="protein sequence ID" value="EEZ97908.1"/>
    <property type="molecule type" value="Genomic_DNA"/>
</dbReference>
<sequence length="230" mass="25002">MPGQLFFLLLSLSAVQVRCSLIDDATAKLETLRQTVLSSITLAENHLNDLSYDFGVYAVNVKTKGILSIQTGEDEVTSELDALKALGESAGVDVSYCFGAREEYLTNLPGVVIEELEQCILGNAQEASKISSSIQYIVDIKINKVDALQFQLELCDPDSEACIKPIVQEIELETINIPNSISTQIVRANGLFDELEVSVQSCSDLKVSQYTSSTSVVLKDITQCVNSIIG</sequence>
<proteinExistence type="predicted"/>
<dbReference type="HOGENOM" id="CLU_103099_0_0_1"/>
<protein>
    <recommendedName>
        <fullName evidence="4">Protein TsetseEP domain-containing protein</fullName>
    </recommendedName>
</protein>